<feature type="repeat" description="TPR" evidence="1">
    <location>
        <begin position="359"/>
        <end position="392"/>
    </location>
</feature>
<dbReference type="EMBL" id="CP032050">
    <property type="protein sequence ID" value="AYN66648.1"/>
    <property type="molecule type" value="Genomic_DNA"/>
</dbReference>
<organism evidence="2 3">
    <name type="scientific">Euzebyella marina</name>
    <dbReference type="NCBI Taxonomy" id="1761453"/>
    <lineage>
        <taxon>Bacteria</taxon>
        <taxon>Pseudomonadati</taxon>
        <taxon>Bacteroidota</taxon>
        <taxon>Flavobacteriia</taxon>
        <taxon>Flavobacteriales</taxon>
        <taxon>Flavobacteriaceae</taxon>
        <taxon>Euzebyella</taxon>
    </lineage>
</organism>
<dbReference type="PROSITE" id="PS50005">
    <property type="entry name" value="TPR"/>
    <property type="match status" value="1"/>
</dbReference>
<dbReference type="SUPFAM" id="SSF49464">
    <property type="entry name" value="Carboxypeptidase regulatory domain-like"/>
    <property type="match status" value="1"/>
</dbReference>
<evidence type="ECO:0000313" key="3">
    <source>
        <dbReference type="Proteomes" id="UP000276309"/>
    </source>
</evidence>
<sequence>MALKAISKHLLRHILFSIVCFMITGFSYSQTQNFSVKGIVRNTIGEPMANVNIKIKGTPSGTQTDSNGRYRIEINRREVLLFSHIGYENLEKLVEAETQDLNIQMEIGTTELDEVVLEKKKSHSQKSMLENYMLNPNLIKTRLGIIDKDRMSYPIQIIQGSDLITAGPDFLYSLKSFYPRMEVVREDGHVKVFLQKLSYSEPKNAAIFDVDGIIQETAPTYLHANDIERIAVLVRGAAAARYGPQGSQGVIIVNTKGQAKIDDMGVDRRYNNETLKDSLISAVNTVSMYRNTLPNVICGFERADSKDMAIELYQLKIAENVDNPYYFLESSRYFYDKWGDLDIATEILGRVETDFSKNLPVLRAVAFYYEEFNAYKRAISAYCKVLRLQPKMAQSYRDLVNCYAEIGNYRVAVYYYVRYKNMLKVLPENEVESLGADYPFEMEVEKIMSKWKGLNINNHVKSVSSDNQVRRLVLEWNVSKIDLTFQFKNDLGGYDDWSNFDNPEMNKNGYLYQDFFFDVETGGKWIVNIKNLKNNTFSPFIYIKATSYNNYGLPNQTKNEKVFRFGEDVDNVQLFIIDI</sequence>
<dbReference type="KEGG" id="emar:D1013_04240"/>
<keyword evidence="1" id="KW-0802">TPR repeat</keyword>
<dbReference type="Proteomes" id="UP000276309">
    <property type="component" value="Chromosome"/>
</dbReference>
<dbReference type="SUPFAM" id="SSF48452">
    <property type="entry name" value="TPR-like"/>
    <property type="match status" value="1"/>
</dbReference>
<dbReference type="RefSeq" id="WP_121847700.1">
    <property type="nucleotide sequence ID" value="NZ_CP032050.1"/>
</dbReference>
<keyword evidence="3" id="KW-1185">Reference proteome</keyword>
<dbReference type="OrthoDB" id="1079187at2"/>
<protein>
    <submittedName>
        <fullName evidence="2">Uncharacterized protein</fullName>
    </submittedName>
</protein>
<dbReference type="InterPro" id="IPR011990">
    <property type="entry name" value="TPR-like_helical_dom_sf"/>
</dbReference>
<evidence type="ECO:0000313" key="2">
    <source>
        <dbReference type="EMBL" id="AYN66648.1"/>
    </source>
</evidence>
<dbReference type="Pfam" id="PF13715">
    <property type="entry name" value="CarbopepD_reg_2"/>
    <property type="match status" value="1"/>
</dbReference>
<dbReference type="AlphaFoldDB" id="A0A3G2L347"/>
<reference evidence="2 3" key="1">
    <citation type="submission" date="2018-08" db="EMBL/GenBank/DDBJ databases">
        <title>The reduced genetic potential of extracellular carbohydrate catabolism in Euzebyella marina RN62, a Flavobacteriia bacterium isolated from the hadal water.</title>
        <authorList>
            <person name="Xue C."/>
        </authorList>
    </citation>
    <scope>NUCLEOTIDE SEQUENCE [LARGE SCALE GENOMIC DNA]</scope>
    <source>
        <strain evidence="2 3">RN62</strain>
    </source>
</reference>
<gene>
    <name evidence="2" type="ORF">D1013_04240</name>
</gene>
<evidence type="ECO:0000256" key="1">
    <source>
        <dbReference type="PROSITE-ProRule" id="PRU00339"/>
    </source>
</evidence>
<dbReference type="InterPro" id="IPR019734">
    <property type="entry name" value="TPR_rpt"/>
</dbReference>
<accession>A0A3G2L347</accession>
<dbReference type="Gene3D" id="2.170.130.10">
    <property type="entry name" value="TonB-dependent receptor, plug domain"/>
    <property type="match status" value="1"/>
</dbReference>
<dbReference type="InterPro" id="IPR037066">
    <property type="entry name" value="Plug_dom_sf"/>
</dbReference>
<proteinExistence type="predicted"/>
<dbReference type="Gene3D" id="1.25.40.10">
    <property type="entry name" value="Tetratricopeptide repeat domain"/>
    <property type="match status" value="1"/>
</dbReference>
<name>A0A3G2L347_9FLAO</name>
<dbReference type="InterPro" id="IPR008969">
    <property type="entry name" value="CarboxyPept-like_regulatory"/>
</dbReference>
<dbReference type="Gene3D" id="2.60.40.1120">
    <property type="entry name" value="Carboxypeptidase-like, regulatory domain"/>
    <property type="match status" value="1"/>
</dbReference>